<dbReference type="EMBL" id="KQ087179">
    <property type="protein sequence ID" value="KLT45923.1"/>
    <property type="molecule type" value="Genomic_DNA"/>
</dbReference>
<name>A0A0J0XY07_9TREE</name>
<evidence type="ECO:0000313" key="2">
    <source>
        <dbReference type="Proteomes" id="UP000053611"/>
    </source>
</evidence>
<dbReference type="AlphaFoldDB" id="A0A0J0XY07"/>
<protein>
    <submittedName>
        <fullName evidence="1">Uncharacterized protein</fullName>
    </submittedName>
</protein>
<gene>
    <name evidence="1" type="ORF">CC85DRAFT_89221</name>
</gene>
<proteinExistence type="predicted"/>
<dbReference type="GeneID" id="28988101"/>
<dbReference type="Proteomes" id="UP000053611">
    <property type="component" value="Unassembled WGS sequence"/>
</dbReference>
<keyword evidence="2" id="KW-1185">Reference proteome</keyword>
<dbReference type="RefSeq" id="XP_018282414.1">
    <property type="nucleotide sequence ID" value="XM_018427498.1"/>
</dbReference>
<sequence length="110" mass="12108">MFRVRVIPCWVARSRPAEPVGTAYHGPQSCPVRQSCKHSKISGRWMAPPPHYSSFNISTAGSCTLLAPLGGTLVVTTKHLHAKRRFSSTLNKPLASTNIERFVTIPISRP</sequence>
<reference evidence="1 2" key="1">
    <citation type="submission" date="2015-03" db="EMBL/GenBank/DDBJ databases">
        <title>Genomics and transcriptomics of the oil-accumulating basidiomycete yeast T. oleaginosus allow insights into substrate utilization and the diverse evolutionary trajectories of mating systems in fungi.</title>
        <authorList>
            <consortium name="DOE Joint Genome Institute"/>
            <person name="Kourist R."/>
            <person name="Kracht O."/>
            <person name="Bracharz F."/>
            <person name="Lipzen A."/>
            <person name="Nolan M."/>
            <person name="Ohm R."/>
            <person name="Grigoriev I."/>
            <person name="Sun S."/>
            <person name="Heitman J."/>
            <person name="Bruck T."/>
            <person name="Nowrousian M."/>
        </authorList>
    </citation>
    <scope>NUCLEOTIDE SEQUENCE [LARGE SCALE GENOMIC DNA]</scope>
    <source>
        <strain evidence="1 2">IBC0246</strain>
    </source>
</reference>
<evidence type="ECO:0000313" key="1">
    <source>
        <dbReference type="EMBL" id="KLT45923.1"/>
    </source>
</evidence>
<organism evidence="1 2">
    <name type="scientific">Cutaneotrichosporon oleaginosum</name>
    <dbReference type="NCBI Taxonomy" id="879819"/>
    <lineage>
        <taxon>Eukaryota</taxon>
        <taxon>Fungi</taxon>
        <taxon>Dikarya</taxon>
        <taxon>Basidiomycota</taxon>
        <taxon>Agaricomycotina</taxon>
        <taxon>Tremellomycetes</taxon>
        <taxon>Trichosporonales</taxon>
        <taxon>Trichosporonaceae</taxon>
        <taxon>Cutaneotrichosporon</taxon>
    </lineage>
</organism>
<accession>A0A0J0XY07</accession>